<organism evidence="2 3">
    <name type="scientific">Pseudomonas fontis</name>
    <dbReference type="NCBI Taxonomy" id="2942633"/>
    <lineage>
        <taxon>Bacteria</taxon>
        <taxon>Pseudomonadati</taxon>
        <taxon>Pseudomonadota</taxon>
        <taxon>Gammaproteobacteria</taxon>
        <taxon>Pseudomonadales</taxon>
        <taxon>Pseudomonadaceae</taxon>
        <taxon>Pseudomonas</taxon>
    </lineage>
</organism>
<evidence type="ECO:0000259" key="1">
    <source>
        <dbReference type="Pfam" id="PF08896"/>
    </source>
</evidence>
<evidence type="ECO:0000313" key="3">
    <source>
        <dbReference type="Proteomes" id="UP001148203"/>
    </source>
</evidence>
<gene>
    <name evidence="2" type="ORF">M5G11_05900</name>
</gene>
<comment type="caution">
    <text evidence="2">The sequence shown here is derived from an EMBL/GenBank/DDBJ whole genome shotgun (WGS) entry which is preliminary data.</text>
</comment>
<keyword evidence="3" id="KW-1185">Reference proteome</keyword>
<name>A0ABT5NPK0_9PSED</name>
<feature type="domain" description="DUF1842" evidence="1">
    <location>
        <begin position="10"/>
        <end position="119"/>
    </location>
</feature>
<dbReference type="RefSeq" id="WP_273910089.1">
    <property type="nucleotide sequence ID" value="NZ_JAMDGX010000021.1"/>
</dbReference>
<proteinExistence type="predicted"/>
<dbReference type="EMBL" id="JAMDGY010000015">
    <property type="protein sequence ID" value="MDD0990067.1"/>
    <property type="molecule type" value="Genomic_DNA"/>
</dbReference>
<dbReference type="Proteomes" id="UP001148203">
    <property type="component" value="Unassembled WGS sequence"/>
</dbReference>
<protein>
    <submittedName>
        <fullName evidence="2">DUF1842 domain-containing protein</fullName>
    </submittedName>
</protein>
<dbReference type="Pfam" id="PF08896">
    <property type="entry name" value="DUF1842"/>
    <property type="match status" value="1"/>
</dbReference>
<sequence length="200" mass="21067">MTDSLQAPSVGLFPVSYVIGTGAAGAQRQELDLLIYTPGQSVRGTAQITQATNPPLNLHVDVWGTYSYLTVLPPSQSKILVTLQGNHGGPTANSPVIFKERLVLNVDWLTGVATYEYQVSPQEWISVGQVPAKREDSRVKESGAVDKQARLNSATLEAAIASGNAEHLKAIAGADVSQTLSHAIDSTKTASGKAGKSSRA</sequence>
<accession>A0ABT5NPK0</accession>
<reference evidence="2 3" key="1">
    <citation type="submission" date="2022-05" db="EMBL/GenBank/DDBJ databases">
        <title>Novel Pseudomonas spp. Isolated from a Rainbow Trout Aquaculture Facility.</title>
        <authorList>
            <person name="Testerman T."/>
            <person name="Graf J."/>
        </authorList>
    </citation>
    <scope>NUCLEOTIDE SEQUENCE [LARGE SCALE GENOMIC DNA]</scope>
    <source>
        <strain evidence="2 3">ID681</strain>
    </source>
</reference>
<evidence type="ECO:0000313" key="2">
    <source>
        <dbReference type="EMBL" id="MDD0990067.1"/>
    </source>
</evidence>
<dbReference type="InterPro" id="IPR014992">
    <property type="entry name" value="DUF1842"/>
</dbReference>